<feature type="domain" description="RCK C-terminal" evidence="8">
    <location>
        <begin position="300"/>
        <end position="384"/>
    </location>
</feature>
<dbReference type="Pfam" id="PF03600">
    <property type="entry name" value="CitMHS"/>
    <property type="match status" value="1"/>
</dbReference>
<dbReference type="PANTHER" id="PTHR43652">
    <property type="entry name" value="BASIC AMINO ACID ANTIPORTER YFCC-RELATED"/>
    <property type="match status" value="1"/>
</dbReference>
<evidence type="ECO:0000256" key="2">
    <source>
        <dbReference type="ARBA" id="ARBA00022448"/>
    </source>
</evidence>
<evidence type="ECO:0000259" key="8">
    <source>
        <dbReference type="PROSITE" id="PS51202"/>
    </source>
</evidence>
<evidence type="ECO:0000313" key="10">
    <source>
        <dbReference type="Proteomes" id="UP000258927"/>
    </source>
</evidence>
<evidence type="ECO:0000256" key="6">
    <source>
        <dbReference type="ARBA" id="ARBA00023136"/>
    </source>
</evidence>
<feature type="transmembrane region" description="Helical" evidence="7">
    <location>
        <begin position="504"/>
        <end position="522"/>
    </location>
</feature>
<dbReference type="AlphaFoldDB" id="A0A2R4MAR6"/>
<sequence length="592" mass="62426">MTLDQIILFSLFFLVFVGLLWGKWRYDLVAFTALIAGLIAGVVPTEIAFEGFGHPATIIVALVLVVSRGLTNSGAVDLITRSVIDHSRSIGMHITIMGGIGGILSAFMNNVAALALLMPVDIQAAQKAGRTPGQTLMPLSFATILGGLMTLIGTPPNIIIGSFRESALGEPFGMFDFAPVGIIVATIGIIFVSTIGWRLIPEQKKAKNSPQDLMELEGYVADLVVAEGSSAIGQQVKDLDSIAEENDCIILGLSRRGKRLAGRARNEEIREGDSLIIEAAPAAINALVGALSLQYQGQASSSKNALSGDLMLAEAVVGNDSRLIGRTAMNIRLLSRYGVSLLGLSRQGQTQREQVRKTKLQPGDILLLLGAPEAIDDVIPRMGCLPLADRGLQVTQYERAGLAIGLFAAALIAASIGWLYLPVALALVAVVFVYTDIVPIRELYDTIEWPVVVLLGSMIPLGSALESSGGTQLIVDGLAAATAGLPAWVALTLLMIVTMTLSDVLNNTATAIVAAPIAVGLASQMGVNPDTFLMAVAIAASCAFLTPIGHKNNMLVLGPGGYSFADYWRMGLPLEILIVAISVPALLVFWPL</sequence>
<protein>
    <submittedName>
        <fullName evidence="9">P protein</fullName>
    </submittedName>
</protein>
<dbReference type="InterPro" id="IPR006037">
    <property type="entry name" value="RCK_C"/>
</dbReference>
<feature type="domain" description="RCK C-terminal" evidence="8">
    <location>
        <begin position="208"/>
        <end position="293"/>
    </location>
</feature>
<keyword evidence="6 7" id="KW-0472">Membrane</keyword>
<keyword evidence="4" id="KW-0677">Repeat</keyword>
<dbReference type="InterPro" id="IPR036721">
    <property type="entry name" value="RCK_C_sf"/>
</dbReference>
<dbReference type="Proteomes" id="UP000258927">
    <property type="component" value="Chromosome"/>
</dbReference>
<dbReference type="EMBL" id="CP021330">
    <property type="protein sequence ID" value="AVX03138.1"/>
    <property type="molecule type" value="Genomic_DNA"/>
</dbReference>
<evidence type="ECO:0000313" key="9">
    <source>
        <dbReference type="EMBL" id="AVX03138.1"/>
    </source>
</evidence>
<keyword evidence="10" id="KW-1185">Reference proteome</keyword>
<feature type="transmembrane region" description="Helical" evidence="7">
    <location>
        <begin position="5"/>
        <end position="22"/>
    </location>
</feature>
<reference evidence="9 10" key="1">
    <citation type="submission" date="2017-05" db="EMBL/GenBank/DDBJ databases">
        <title>Genome Analysis of Maritalea myrionectae HL2708#5.</title>
        <authorList>
            <consortium name="Cotde Inc.-PKNU"/>
            <person name="Jang D."/>
            <person name="Oh H.-M."/>
        </authorList>
    </citation>
    <scope>NUCLEOTIDE SEQUENCE [LARGE SCALE GENOMIC DNA]</scope>
    <source>
        <strain evidence="9 10">HL2708#5</strain>
    </source>
</reference>
<dbReference type="GO" id="GO:0006813">
    <property type="term" value="P:potassium ion transport"/>
    <property type="evidence" value="ECO:0007669"/>
    <property type="project" value="InterPro"/>
</dbReference>
<dbReference type="PROSITE" id="PS51202">
    <property type="entry name" value="RCK_C"/>
    <property type="match status" value="2"/>
</dbReference>
<feature type="transmembrane region" description="Helical" evidence="7">
    <location>
        <begin position="531"/>
        <end position="550"/>
    </location>
</feature>
<dbReference type="GO" id="GO:0008324">
    <property type="term" value="F:monoatomic cation transmembrane transporter activity"/>
    <property type="evidence" value="ECO:0007669"/>
    <property type="project" value="InterPro"/>
</dbReference>
<dbReference type="PROSITE" id="PS01271">
    <property type="entry name" value="NA_SULFATE"/>
    <property type="match status" value="1"/>
</dbReference>
<evidence type="ECO:0000256" key="1">
    <source>
        <dbReference type="ARBA" id="ARBA00004141"/>
    </source>
</evidence>
<gene>
    <name evidence="9" type="ORF">MXMO3_00594</name>
</gene>
<comment type="subcellular location">
    <subcellularLocation>
        <location evidence="1">Membrane</location>
        <topology evidence="1">Multi-pass membrane protein</topology>
    </subcellularLocation>
</comment>
<keyword evidence="5 7" id="KW-1133">Transmembrane helix</keyword>
<name>A0A2R4MAR6_9HYPH</name>
<evidence type="ECO:0000256" key="4">
    <source>
        <dbReference type="ARBA" id="ARBA00022737"/>
    </source>
</evidence>
<dbReference type="InterPro" id="IPR031312">
    <property type="entry name" value="Na/sul_symport_CS"/>
</dbReference>
<dbReference type="GO" id="GO:0005886">
    <property type="term" value="C:plasma membrane"/>
    <property type="evidence" value="ECO:0007669"/>
    <property type="project" value="TreeGrafter"/>
</dbReference>
<accession>A0A2R4MAR6</accession>
<evidence type="ECO:0000256" key="3">
    <source>
        <dbReference type="ARBA" id="ARBA00022692"/>
    </source>
</evidence>
<proteinExistence type="predicted"/>
<feature type="transmembrane region" description="Helical" evidence="7">
    <location>
        <begin position="90"/>
        <end position="118"/>
    </location>
</feature>
<dbReference type="PANTHER" id="PTHR43652:SF2">
    <property type="entry name" value="BASIC AMINO ACID ANTIPORTER YFCC-RELATED"/>
    <property type="match status" value="1"/>
</dbReference>
<dbReference type="SUPFAM" id="SSF116726">
    <property type="entry name" value="TrkA C-terminal domain-like"/>
    <property type="match status" value="2"/>
</dbReference>
<keyword evidence="2" id="KW-0813">Transport</keyword>
<dbReference type="Pfam" id="PF02080">
    <property type="entry name" value="TrkA_C"/>
    <property type="match status" value="2"/>
</dbReference>
<feature type="transmembrane region" description="Helical" evidence="7">
    <location>
        <begin position="402"/>
        <end position="435"/>
    </location>
</feature>
<feature type="transmembrane region" description="Helical" evidence="7">
    <location>
        <begin position="180"/>
        <end position="200"/>
    </location>
</feature>
<feature type="transmembrane region" description="Helical" evidence="7">
    <location>
        <begin position="28"/>
        <end position="45"/>
    </location>
</feature>
<dbReference type="RefSeq" id="WP_027836070.1">
    <property type="nucleotide sequence ID" value="NZ_CP021330.1"/>
</dbReference>
<keyword evidence="3 7" id="KW-0812">Transmembrane</keyword>
<dbReference type="InterPro" id="IPR051679">
    <property type="entry name" value="DASS-Related_Transporters"/>
</dbReference>
<feature type="transmembrane region" description="Helical" evidence="7">
    <location>
        <begin position="447"/>
        <end position="465"/>
    </location>
</feature>
<dbReference type="InterPro" id="IPR004680">
    <property type="entry name" value="Cit_transptr-like_dom"/>
</dbReference>
<organism evidence="9 10">
    <name type="scientific">Maritalea myrionectae</name>
    <dbReference type="NCBI Taxonomy" id="454601"/>
    <lineage>
        <taxon>Bacteria</taxon>
        <taxon>Pseudomonadati</taxon>
        <taxon>Pseudomonadota</taxon>
        <taxon>Alphaproteobacteria</taxon>
        <taxon>Hyphomicrobiales</taxon>
        <taxon>Devosiaceae</taxon>
        <taxon>Maritalea</taxon>
    </lineage>
</organism>
<feature type="transmembrane region" description="Helical" evidence="7">
    <location>
        <begin position="570"/>
        <end position="590"/>
    </location>
</feature>
<dbReference type="Gene3D" id="3.30.70.1450">
    <property type="entry name" value="Regulator of K+ conductance, C-terminal domain"/>
    <property type="match status" value="2"/>
</dbReference>
<feature type="transmembrane region" description="Helical" evidence="7">
    <location>
        <begin position="139"/>
        <end position="160"/>
    </location>
</feature>
<feature type="transmembrane region" description="Helical" evidence="7">
    <location>
        <begin position="477"/>
        <end position="498"/>
    </location>
</feature>
<evidence type="ECO:0000256" key="5">
    <source>
        <dbReference type="ARBA" id="ARBA00022989"/>
    </source>
</evidence>
<dbReference type="STRING" id="1122213.GCA_000423365_03306"/>
<evidence type="ECO:0000256" key="7">
    <source>
        <dbReference type="SAM" id="Phobius"/>
    </source>
</evidence>
<dbReference type="KEGG" id="mmyr:MXMO3_00594"/>